<gene>
    <name evidence="8" type="ORF">EV132_105135</name>
</gene>
<accession>A0A4R3Q585</accession>
<reference evidence="8 9" key="1">
    <citation type="submission" date="2019-03" db="EMBL/GenBank/DDBJ databases">
        <title>Genomic Encyclopedia of Type Strains, Phase IV (KMG-V): Genome sequencing to study the core and pangenomes of soil and plant-associated prokaryotes.</title>
        <authorList>
            <person name="Whitman W."/>
        </authorList>
    </citation>
    <scope>NUCLEOTIDE SEQUENCE [LARGE SCALE GENOMIC DNA]</scope>
    <source>
        <strain evidence="8 9">Hc14</strain>
    </source>
</reference>
<organism evidence="8 9">
    <name type="scientific">Rhizobium sullae</name>
    <name type="common">Rhizobium hedysari</name>
    <dbReference type="NCBI Taxonomy" id="50338"/>
    <lineage>
        <taxon>Bacteria</taxon>
        <taxon>Pseudomonadati</taxon>
        <taxon>Pseudomonadota</taxon>
        <taxon>Alphaproteobacteria</taxon>
        <taxon>Hyphomicrobiales</taxon>
        <taxon>Rhizobiaceae</taxon>
        <taxon>Rhizobium/Agrobacterium group</taxon>
        <taxon>Rhizobium</taxon>
    </lineage>
</organism>
<feature type="domain" description="MmeI-like helicase spacer" evidence="6">
    <location>
        <begin position="234"/>
        <end position="307"/>
    </location>
</feature>
<protein>
    <recommendedName>
        <fullName evidence="1">site-specific DNA-methyltransferase (adenine-specific)</fullName>
        <ecNumber evidence="1">2.1.1.72</ecNumber>
    </recommendedName>
</protein>
<dbReference type="Pfam" id="PF20473">
    <property type="entry name" value="MmeI_Mtase"/>
    <property type="match status" value="1"/>
</dbReference>
<dbReference type="InterPro" id="IPR029063">
    <property type="entry name" value="SAM-dependent_MTases_sf"/>
</dbReference>
<evidence type="ECO:0000256" key="1">
    <source>
        <dbReference type="ARBA" id="ARBA00011900"/>
    </source>
</evidence>
<dbReference type="InterPro" id="IPR046817">
    <property type="entry name" value="MmeI_N"/>
</dbReference>
<evidence type="ECO:0000259" key="6">
    <source>
        <dbReference type="Pfam" id="PF20465"/>
    </source>
</evidence>
<feature type="domain" description="MmeI-like N-terminal" evidence="5">
    <location>
        <begin position="1"/>
        <end position="228"/>
    </location>
</feature>
<dbReference type="EMBL" id="SMBH01000005">
    <property type="protein sequence ID" value="TCU16383.1"/>
    <property type="molecule type" value="Genomic_DNA"/>
</dbReference>
<dbReference type="AlphaFoldDB" id="A0A4R3Q585"/>
<feature type="domain" description="MmeI-like DNA-methyltransferase" evidence="7">
    <location>
        <begin position="400"/>
        <end position="665"/>
    </location>
</feature>
<evidence type="ECO:0000313" key="9">
    <source>
        <dbReference type="Proteomes" id="UP000294576"/>
    </source>
</evidence>
<dbReference type="Gene3D" id="3.40.50.150">
    <property type="entry name" value="Vaccinia Virus protein VP39"/>
    <property type="match status" value="1"/>
</dbReference>
<dbReference type="PANTHER" id="PTHR33841">
    <property type="entry name" value="DNA METHYLTRANSFERASE YEEA-RELATED"/>
    <property type="match status" value="1"/>
</dbReference>
<name>A0A4R3Q585_RHISU</name>
<dbReference type="Proteomes" id="UP000294576">
    <property type="component" value="Unassembled WGS sequence"/>
</dbReference>
<dbReference type="PRINTS" id="PR00507">
    <property type="entry name" value="N12N6MTFRASE"/>
</dbReference>
<evidence type="ECO:0000259" key="7">
    <source>
        <dbReference type="Pfam" id="PF20473"/>
    </source>
</evidence>
<dbReference type="Pfam" id="PF20464">
    <property type="entry name" value="MmeI_N"/>
    <property type="match status" value="1"/>
</dbReference>
<comment type="catalytic activity">
    <reaction evidence="4">
        <text>a 2'-deoxyadenosine in DNA + S-adenosyl-L-methionine = an N(6)-methyl-2'-deoxyadenosine in DNA + S-adenosyl-L-homocysteine + H(+)</text>
        <dbReference type="Rhea" id="RHEA:15197"/>
        <dbReference type="Rhea" id="RHEA-COMP:12418"/>
        <dbReference type="Rhea" id="RHEA-COMP:12419"/>
        <dbReference type="ChEBI" id="CHEBI:15378"/>
        <dbReference type="ChEBI" id="CHEBI:57856"/>
        <dbReference type="ChEBI" id="CHEBI:59789"/>
        <dbReference type="ChEBI" id="CHEBI:90615"/>
        <dbReference type="ChEBI" id="CHEBI:90616"/>
        <dbReference type="EC" id="2.1.1.72"/>
    </reaction>
</comment>
<dbReference type="PANTHER" id="PTHR33841:SF1">
    <property type="entry name" value="DNA METHYLTRANSFERASE A"/>
    <property type="match status" value="1"/>
</dbReference>
<dbReference type="InterPro" id="IPR046819">
    <property type="entry name" value="MmeI_hel"/>
</dbReference>
<dbReference type="GO" id="GO:0003676">
    <property type="term" value="F:nucleic acid binding"/>
    <property type="evidence" value="ECO:0007669"/>
    <property type="project" value="InterPro"/>
</dbReference>
<dbReference type="RefSeq" id="WP_132562144.1">
    <property type="nucleotide sequence ID" value="NZ_SMBH01000005.1"/>
</dbReference>
<evidence type="ECO:0000256" key="2">
    <source>
        <dbReference type="ARBA" id="ARBA00022603"/>
    </source>
</evidence>
<evidence type="ECO:0000256" key="3">
    <source>
        <dbReference type="ARBA" id="ARBA00022679"/>
    </source>
</evidence>
<evidence type="ECO:0000313" key="8">
    <source>
        <dbReference type="EMBL" id="TCU16383.1"/>
    </source>
</evidence>
<dbReference type="InterPro" id="IPR046816">
    <property type="entry name" value="MmeI_Mtase"/>
</dbReference>
<proteinExistence type="predicted"/>
<dbReference type="GO" id="GO:0009007">
    <property type="term" value="F:site-specific DNA-methyltransferase (adenine-specific) activity"/>
    <property type="evidence" value="ECO:0007669"/>
    <property type="project" value="UniProtKB-EC"/>
</dbReference>
<dbReference type="SUPFAM" id="SSF53335">
    <property type="entry name" value="S-adenosyl-L-methionine-dependent methyltransferases"/>
    <property type="match status" value="1"/>
</dbReference>
<dbReference type="InterPro" id="IPR002052">
    <property type="entry name" value="DNA_methylase_N6_adenine_CS"/>
</dbReference>
<keyword evidence="2 8" id="KW-0489">Methyltransferase</keyword>
<evidence type="ECO:0000259" key="5">
    <source>
        <dbReference type="Pfam" id="PF20464"/>
    </source>
</evidence>
<dbReference type="GO" id="GO:0032259">
    <property type="term" value="P:methylation"/>
    <property type="evidence" value="ECO:0007669"/>
    <property type="project" value="UniProtKB-KW"/>
</dbReference>
<sequence>MNVEDFIARWTAREGGAERANYQMFLTELCDVISVKRPDPAGSARVSNDYVFERAVLPRESEPIRNPRRIDLYKKNAFILEAKQSRLPGKKNAMPGQLSRVTEDSKEIGRRNVNRGWDALMQNARQQAEGYVFLLDADHPAPPFIVICDVGHCLELYADFTGTGRAYTQFPDRNGFRIFMEDLRKEDVRSLLAQIWTDPQALDPARRTAKVTRDIAERLAHVSKSLEEKDCDPEQVAHFLMRCLFTMFAEDVDLLPQESFKGLLLKSVQDPQHFPNRLGSLWQQMEKGEEFSHIIDARVRHFNGGLFKDTTVFSLKKEEIGELLAAAEHRWTDVDPAIFGTLLEQALNKEERKRLGAHYTPRSYVQRLVEIAVMEPLRLDWQASLTKAEQATEDGDEKQARSIVRNFHRQLCRTRVLDPACGTGNFLYVALESMKKLEGEVLETLAKLGEPESLGLERETVDPHQFLGLEVNPRAAAIAELVVWIGYLQQHYRTRTGHPSEPILRAFENINFGSRHGYDAVLKRHASQEAGVPIAPSEPPLPVSRPEWPDAEFIVGNPPFIAGQDMRAEFGNDYVEALWALNPLMNDSADFVMYWWDRAAEQLTRPKTSVRRFGFVTTNSISQVFQRRTIARWLTAKRPLSIIWAVDNHPWTKATPDAAAVRIAMTVADAGSAEGRLLEVVSETKLNTDTPEIKFIETRGRINSDLTIGADVTKMKKLLANEGLSHDGVKLHGKGFVVTAKQAELLGLGKRADLHKYIKDYANGRSLRSGTLRLVVDLYGLSEKAVREGYPEVYQHLLEKVRYDLGLNGEPRVDSKGRRTGREWNNRASYRDNWWIFGEPRSEMRPALEKLERYIGTVDTSPHRIFEFIDASILVDDGVVVVAMEAAEILAVLSSRIHVAFSLRAGGWLGVGDDPRWNKSLVFEPFPFPELSDPVRRDLAEAGEELDRARKKVISENPDLTLTDLYNVLEKIKNNIKLTHQEEDIKSRGSVRILGELHSKIDTLAAQAYGWPTDLTDSEIIERIVALNDERSAEERAGHVRWLRPSYQASIYAKGVVTETHELQFGDKAAVAEGSLPSFPTDRYEQPLAVETVLQASGRAMSAEELSRSFKRGGKRIEQRIVQVLATLTKYGRITSHDGLRFVSRRAA</sequence>
<dbReference type="InterPro" id="IPR050953">
    <property type="entry name" value="N4_N6_ade-DNA_methylase"/>
</dbReference>
<comment type="caution">
    <text evidence="8">The sequence shown here is derived from an EMBL/GenBank/DDBJ whole genome shotgun (WGS) entry which is preliminary data.</text>
</comment>
<dbReference type="PROSITE" id="PS00092">
    <property type="entry name" value="N6_MTASE"/>
    <property type="match status" value="1"/>
</dbReference>
<dbReference type="EC" id="2.1.1.72" evidence="1"/>
<keyword evidence="3" id="KW-0808">Transferase</keyword>
<dbReference type="Pfam" id="PF20465">
    <property type="entry name" value="MmeI_hel"/>
    <property type="match status" value="1"/>
</dbReference>
<evidence type="ECO:0000256" key="4">
    <source>
        <dbReference type="ARBA" id="ARBA00047942"/>
    </source>
</evidence>